<feature type="transmembrane region" description="Helical" evidence="5">
    <location>
        <begin position="311"/>
        <end position="332"/>
    </location>
</feature>
<dbReference type="PANTHER" id="PTHR45947:SF3">
    <property type="entry name" value="SULFOQUINOVOSYL TRANSFERASE SQD2"/>
    <property type="match status" value="1"/>
</dbReference>
<feature type="transmembrane region" description="Helical" evidence="5">
    <location>
        <begin position="175"/>
        <end position="193"/>
    </location>
</feature>
<dbReference type="InterPro" id="IPR050194">
    <property type="entry name" value="Glycosyltransferase_grp1"/>
</dbReference>
<feature type="domain" description="Glycosyl transferase family 1" evidence="6">
    <location>
        <begin position="584"/>
        <end position="727"/>
    </location>
</feature>
<feature type="transmembrane region" description="Helical" evidence="5">
    <location>
        <begin position="109"/>
        <end position="131"/>
    </location>
</feature>
<feature type="transmembrane region" description="Helical" evidence="5">
    <location>
        <begin position="199"/>
        <end position="215"/>
    </location>
</feature>
<dbReference type="GO" id="GO:0016020">
    <property type="term" value="C:membrane"/>
    <property type="evidence" value="ECO:0007669"/>
    <property type="project" value="UniProtKB-SubCell"/>
</dbReference>
<feature type="transmembrane region" description="Helical" evidence="5">
    <location>
        <begin position="12"/>
        <end position="29"/>
    </location>
</feature>
<dbReference type="AlphaFoldDB" id="A0A6S6I6A4"/>
<keyword evidence="4 5" id="KW-0472">Membrane</keyword>
<evidence type="ECO:0000313" key="9">
    <source>
        <dbReference type="EMBL" id="BCB22741.1"/>
    </source>
</evidence>
<evidence type="ECO:0000259" key="7">
    <source>
        <dbReference type="Pfam" id="PF04932"/>
    </source>
</evidence>
<dbReference type="Pfam" id="PF04932">
    <property type="entry name" value="Wzy_C"/>
    <property type="match status" value="1"/>
</dbReference>
<feature type="domain" description="Glycosyltransferase subfamily 4-like N-terminal" evidence="8">
    <location>
        <begin position="481"/>
        <end position="581"/>
    </location>
</feature>
<dbReference type="SUPFAM" id="SSF53756">
    <property type="entry name" value="UDP-Glycosyltransferase/glycogen phosphorylase"/>
    <property type="match status" value="1"/>
</dbReference>
<protein>
    <submittedName>
        <fullName evidence="9">Glycosyltransferase</fullName>
    </submittedName>
</protein>
<keyword evidence="2 5" id="KW-0812">Transmembrane</keyword>
<feature type="transmembrane region" description="Helical" evidence="5">
    <location>
        <begin position="151"/>
        <end position="168"/>
    </location>
</feature>
<evidence type="ECO:0000256" key="4">
    <source>
        <dbReference type="ARBA" id="ARBA00023136"/>
    </source>
</evidence>
<dbReference type="Pfam" id="PF00534">
    <property type="entry name" value="Glycos_transf_1"/>
    <property type="match status" value="1"/>
</dbReference>
<dbReference type="EMBL" id="LC528609">
    <property type="protein sequence ID" value="BCB22741.1"/>
    <property type="molecule type" value="Genomic_DNA"/>
</dbReference>
<sequence>MNIIRNKEKIMYIVITIFIALNLVAFTRYEFLSVFAKTPILSIGLLMILIYSYTNRSLIKIDWLVWSLCLYSVIISFILDAPIGSSFVFCTSIIALSLYSQTKMIKHSYIILFACVIVLIVWGIKSCGGYFNYFKMNWKKQGMINPNSASIAALMSTYFLLLFLELNIRFNSKKLIHNFVQVSLILICFFVLVSLKSRASLIALISFLIVKLVLVKFTNRKVVVFLLFLLIIATFSFPILLTWTYSISLATEPGNNIMLSSGKTFFSGRERVWLEFFEIIKNRPLQVIFGYGGNAFGEKANLSLHNSYIQVINNFGVIGFTGFIAILARAVNRRYRDLVFSSYSNPQVTQISMIFSILVLASFESLFFTLSTVFIVFIYFSDLSVDDEIIRKRVMVVGRGIPSKKYPMVGLFEYDNALLLSKYDELEVHYVGIDIRSARRVRRFGYTRKLEPNLWIHNYSFPAGKISLKLQKLLSKIIFRYVYDCLINDFGDFSVVHSHFMIPSYGVASNISDIKNIKLVYTEHQSILINPELKFRNDYVETNKFIYETFDEIIAVSEYLKMVLKSDYQVEATYIPNIIDLRNFQFNPNLKKNSEFTFISVGGLNESKGMLDLVYSFKKANIKNSKLVIVGSGPLRDKLVKESIGYNIEVVGSKTRVEIVDLFSKSHAFVLLSRFETFGVAYTEALASGLPVISLKNGGPEMFLNRSNSLVFSYSEMEESEEWLREMIRLYDNFDLEKISDEISKRFDERQIYGELIQVYS</sequence>
<feature type="transmembrane region" description="Helical" evidence="5">
    <location>
        <begin position="353"/>
        <end position="380"/>
    </location>
</feature>
<comment type="subcellular location">
    <subcellularLocation>
        <location evidence="1">Membrane</location>
        <topology evidence="1">Multi-pass membrane protein</topology>
    </subcellularLocation>
</comment>
<dbReference type="PANTHER" id="PTHR45947">
    <property type="entry name" value="SULFOQUINOVOSYL TRANSFERASE SQD2"/>
    <property type="match status" value="1"/>
</dbReference>
<feature type="domain" description="O-antigen ligase-related" evidence="7">
    <location>
        <begin position="185"/>
        <end position="324"/>
    </location>
</feature>
<proteinExistence type="predicted"/>
<feature type="transmembrane region" description="Helical" evidence="5">
    <location>
        <begin position="35"/>
        <end position="54"/>
    </location>
</feature>
<dbReference type="Gene3D" id="3.40.50.2000">
    <property type="entry name" value="Glycogen Phosphorylase B"/>
    <property type="match status" value="2"/>
</dbReference>
<organism evidence="9">
    <name type="scientific">Erysipelothrix rhusiopathiae</name>
    <dbReference type="NCBI Taxonomy" id="1648"/>
    <lineage>
        <taxon>Bacteria</taxon>
        <taxon>Bacillati</taxon>
        <taxon>Bacillota</taxon>
        <taxon>Erysipelotrichia</taxon>
        <taxon>Erysipelotrichales</taxon>
        <taxon>Erysipelotrichaceae</taxon>
        <taxon>Erysipelothrix</taxon>
    </lineage>
</organism>
<evidence type="ECO:0000256" key="2">
    <source>
        <dbReference type="ARBA" id="ARBA00022692"/>
    </source>
</evidence>
<evidence type="ECO:0000256" key="1">
    <source>
        <dbReference type="ARBA" id="ARBA00004141"/>
    </source>
</evidence>
<evidence type="ECO:0000256" key="5">
    <source>
        <dbReference type="SAM" id="Phobius"/>
    </source>
</evidence>
<evidence type="ECO:0000259" key="6">
    <source>
        <dbReference type="Pfam" id="PF00534"/>
    </source>
</evidence>
<reference evidence="9" key="1">
    <citation type="submission" date="2020-02" db="EMBL/GenBank/DDBJ databases">
        <title>Development of a multiplex PCR-based assay for rapid serotyping of Erysipelothrix species.</title>
        <authorList>
            <person name="Shimoji Y."/>
            <person name="Shiraiwa K."/>
            <person name="Tominaga H."/>
            <person name="Nishikawa S."/>
            <person name="Eguchi M."/>
            <person name="Hikono H."/>
            <person name="Ogawa Y."/>
        </authorList>
    </citation>
    <scope>NUCLEOTIDE SEQUENCE</scope>
    <source>
        <strain evidence="9">CJPT-97</strain>
    </source>
</reference>
<dbReference type="InterPro" id="IPR007016">
    <property type="entry name" value="O-antigen_ligase-rel_domated"/>
</dbReference>
<feature type="transmembrane region" description="Helical" evidence="5">
    <location>
        <begin position="85"/>
        <end position="102"/>
    </location>
</feature>
<evidence type="ECO:0000256" key="3">
    <source>
        <dbReference type="ARBA" id="ARBA00022989"/>
    </source>
</evidence>
<feature type="transmembrane region" description="Helical" evidence="5">
    <location>
        <begin position="222"/>
        <end position="245"/>
    </location>
</feature>
<accession>A0A6S6I6A4</accession>
<keyword evidence="3 5" id="KW-1133">Transmembrane helix</keyword>
<dbReference type="InterPro" id="IPR001296">
    <property type="entry name" value="Glyco_trans_1"/>
</dbReference>
<keyword evidence="9" id="KW-0808">Transferase</keyword>
<evidence type="ECO:0000259" key="8">
    <source>
        <dbReference type="Pfam" id="PF13439"/>
    </source>
</evidence>
<name>A0A6S6I6A4_ERYRH</name>
<dbReference type="CDD" id="cd03801">
    <property type="entry name" value="GT4_PimA-like"/>
    <property type="match status" value="1"/>
</dbReference>
<dbReference type="Pfam" id="PF13439">
    <property type="entry name" value="Glyco_transf_4"/>
    <property type="match status" value="1"/>
</dbReference>
<dbReference type="GO" id="GO:0016757">
    <property type="term" value="F:glycosyltransferase activity"/>
    <property type="evidence" value="ECO:0007669"/>
    <property type="project" value="InterPro"/>
</dbReference>
<dbReference type="InterPro" id="IPR028098">
    <property type="entry name" value="Glyco_trans_4-like_N"/>
</dbReference>